<gene>
    <name evidence="2" type="ORF">IWX90DRAFT_438060</name>
</gene>
<evidence type="ECO:0000313" key="2">
    <source>
        <dbReference type="EMBL" id="KAK8161559.1"/>
    </source>
</evidence>
<comment type="caution">
    <text evidence="2">The sequence shown here is derived from an EMBL/GenBank/DDBJ whole genome shotgun (WGS) entry which is preliminary data.</text>
</comment>
<organism evidence="2 3">
    <name type="scientific">Phyllosticta citrichinensis</name>
    <dbReference type="NCBI Taxonomy" id="1130410"/>
    <lineage>
        <taxon>Eukaryota</taxon>
        <taxon>Fungi</taxon>
        <taxon>Dikarya</taxon>
        <taxon>Ascomycota</taxon>
        <taxon>Pezizomycotina</taxon>
        <taxon>Dothideomycetes</taxon>
        <taxon>Dothideomycetes incertae sedis</taxon>
        <taxon>Botryosphaeriales</taxon>
        <taxon>Phyllostictaceae</taxon>
        <taxon>Phyllosticta</taxon>
    </lineage>
</organism>
<feature type="compositionally biased region" description="Basic residues" evidence="1">
    <location>
        <begin position="1"/>
        <end position="19"/>
    </location>
</feature>
<evidence type="ECO:0000256" key="1">
    <source>
        <dbReference type="SAM" id="MobiDB-lite"/>
    </source>
</evidence>
<keyword evidence="3" id="KW-1185">Reference proteome</keyword>
<accession>A0ABR1XN53</accession>
<protein>
    <submittedName>
        <fullName evidence="2">Uncharacterized protein</fullName>
    </submittedName>
</protein>
<proteinExistence type="predicted"/>
<reference evidence="2 3" key="1">
    <citation type="journal article" date="2022" name="G3 (Bethesda)">
        <title>Enemy or ally: a genomic approach to elucidate the lifestyle of Phyllosticta citrichinaensis.</title>
        <authorList>
            <person name="Buijs V.A."/>
            <person name="Groenewald J.Z."/>
            <person name="Haridas S."/>
            <person name="LaButti K.M."/>
            <person name="Lipzen A."/>
            <person name="Martin F.M."/>
            <person name="Barry K."/>
            <person name="Grigoriev I.V."/>
            <person name="Crous P.W."/>
            <person name="Seidl M.F."/>
        </authorList>
    </citation>
    <scope>NUCLEOTIDE SEQUENCE [LARGE SCALE GENOMIC DNA]</scope>
    <source>
        <strain evidence="2 3">CBS 129764</strain>
    </source>
</reference>
<feature type="region of interest" description="Disordered" evidence="1">
    <location>
        <begin position="1"/>
        <end position="21"/>
    </location>
</feature>
<dbReference type="EMBL" id="JBBWUH010000007">
    <property type="protein sequence ID" value="KAK8161559.1"/>
    <property type="molecule type" value="Genomic_DNA"/>
</dbReference>
<name>A0ABR1XN53_9PEZI</name>
<sequence length="202" mass="22925">MSRWPRGSRLKAPRPRKPHISSSLRFPSTAKIVERVNHDPSCSKFLIGFPNESESTPVVESTFVWFCKKVRRCHSVASAGKSTANFRRLNTKFAIELHRLVIGSLCKDQPMSSEKSGLQTRWSRSLHMTVGILRFLQCPSKAASIFNRKPSPTNKLTLCNHYGGAESHCKNSLPEERIQGARSHPLCFTHQELQRPQSQYQP</sequence>
<dbReference type="Proteomes" id="UP001456524">
    <property type="component" value="Unassembled WGS sequence"/>
</dbReference>
<evidence type="ECO:0000313" key="3">
    <source>
        <dbReference type="Proteomes" id="UP001456524"/>
    </source>
</evidence>